<proteinExistence type="predicted"/>
<sequence length="105" mass="12344">MIKEEVTDELNNSLIYIRNLANCPPSYLNDPGRKEFFEVVWLKNEYPLHAIKDEGQPQKGHWIYLLPPYRVHQLNKAGKKGVLLSFKRDLLDEEAKEFSLDVFKI</sequence>
<dbReference type="EMBL" id="JBHTLD010000423">
    <property type="protein sequence ID" value="MFD1188839.1"/>
    <property type="molecule type" value="Genomic_DNA"/>
</dbReference>
<accession>A0ABW3SV87</accession>
<name>A0ABW3SV87_9BACT</name>
<organism evidence="1 2">
    <name type="scientific">Pontibacter rugosus</name>
    <dbReference type="NCBI Taxonomy" id="1745966"/>
    <lineage>
        <taxon>Bacteria</taxon>
        <taxon>Pseudomonadati</taxon>
        <taxon>Bacteroidota</taxon>
        <taxon>Cytophagia</taxon>
        <taxon>Cytophagales</taxon>
        <taxon>Hymenobacteraceae</taxon>
        <taxon>Pontibacter</taxon>
    </lineage>
</organism>
<protein>
    <submittedName>
        <fullName evidence="1">AraC family transcriptional regulator</fullName>
    </submittedName>
</protein>
<gene>
    <name evidence="1" type="ORF">ACFQ2O_21700</name>
</gene>
<evidence type="ECO:0000313" key="2">
    <source>
        <dbReference type="Proteomes" id="UP001597094"/>
    </source>
</evidence>
<comment type="caution">
    <text evidence="1">The sequence shown here is derived from an EMBL/GenBank/DDBJ whole genome shotgun (WGS) entry which is preliminary data.</text>
</comment>
<reference evidence="2" key="1">
    <citation type="journal article" date="2019" name="Int. J. Syst. Evol. Microbiol.">
        <title>The Global Catalogue of Microorganisms (GCM) 10K type strain sequencing project: providing services to taxonomists for standard genome sequencing and annotation.</title>
        <authorList>
            <consortium name="The Broad Institute Genomics Platform"/>
            <consortium name="The Broad Institute Genome Sequencing Center for Infectious Disease"/>
            <person name="Wu L."/>
            <person name="Ma J."/>
        </authorList>
    </citation>
    <scope>NUCLEOTIDE SEQUENCE [LARGE SCALE GENOMIC DNA]</scope>
    <source>
        <strain evidence="2">JCM 31319</strain>
    </source>
</reference>
<keyword evidence="2" id="KW-1185">Reference proteome</keyword>
<dbReference type="Proteomes" id="UP001597094">
    <property type="component" value="Unassembled WGS sequence"/>
</dbReference>
<evidence type="ECO:0000313" key="1">
    <source>
        <dbReference type="EMBL" id="MFD1188839.1"/>
    </source>
</evidence>
<feature type="non-terminal residue" evidence="1">
    <location>
        <position position="105"/>
    </location>
</feature>